<dbReference type="PANTHER" id="PTHR12210">
    <property type="entry name" value="DULLARD PROTEIN PHOSPHATASE"/>
    <property type="match status" value="1"/>
</dbReference>
<accession>A0AAV5FZ16</accession>
<dbReference type="Pfam" id="PF03031">
    <property type="entry name" value="NIF"/>
    <property type="match status" value="1"/>
</dbReference>
<dbReference type="InterPro" id="IPR004274">
    <property type="entry name" value="FCP1_dom"/>
</dbReference>
<feature type="compositionally biased region" description="Basic residues" evidence="1">
    <location>
        <begin position="291"/>
        <end position="301"/>
    </location>
</feature>
<feature type="compositionally biased region" description="Basic and acidic residues" evidence="1">
    <location>
        <begin position="357"/>
        <end position="369"/>
    </location>
</feature>
<dbReference type="EMBL" id="BQKI01000103">
    <property type="protein sequence ID" value="GJN40116.1"/>
    <property type="molecule type" value="Genomic_DNA"/>
</dbReference>
<sequence>MAMASPGPPVVPTVFTAATATTPPLPAQQSALPTGALNSLTAAIYDLQRQMEEFSLRLVALESRQVWAAVWLQAAARSLLARRRLQKMHPKMRDREAALAAADLEGVVKCKNNNNKRKQEVANAKENGTMEQKVAFVAPAAESEEVNRKVEMEYPATAVPEGVVKCKKKRKQEVLNVKENGMVEQEAASVASAVEGVEVNRKVEKESPTAAVPEGMAECKKRRKKKREQDVASARENGMTKPEAKSASVMAAVLGMEVTPKLKEEKQEKERVIVEQEATTSTISASEGTTKRKRKKLKKKNKMQEQQELTQAFSGLVAVDKIIANEPGNGGTNGKGVSGNADVSMDPINAEDPVCSESKDATDNDKEKAKEMVMVEQGTTTSAVSAMERIPKFMDEKEKERGVAEQEAPTGTVSASEGTAKLKRKKLRKKNKNKMQEQQESTQALSGLVVVDKIVANKPGNGGTNVEGASGDAIGSMDPINADDPNCSKAKDDNANGKEKVKDMEMVEQETTASSVSATEGKPNCKEEKEKQRGIVEQESTTGTVSKGTVKHKKKRLKKRNKMQELQESTQALSGLVAVDKIVANKLGNGCTNGEGASGEADVSMDPINVEDPNCSKANDANGKVDCKAQDGNKRCSEEFSSLQEGSEDRNKLMGKRKRDASNLGPDISSQDGDKVAKRCLDSSMDHDLSCTCSSCLDQADKEKVKNIYSPGGSLVRFRKKKLLILDLNGLLADINMDHQNAHMAHAKVKGKLVFKRPYYDDFLRFCFQNFELGIWSSRKMENVYSVVNILMRDLKQYLLFCWDMSKCTFTGHKVIGDKYKPLVLKELKKLWNKEDPNLPWEQGEFSPSNTLLVDDSPYKALCNPPYTAIFPQPYSYINQKDDFSLGPGGDLRVYLERLATADDVQDFVRDNPFGQPFITESDPKWNFYAKIVNNVERA</sequence>
<comment type="caution">
    <text evidence="3">The sequence shown here is derived from an EMBL/GenBank/DDBJ whole genome shotgun (WGS) entry which is preliminary data.</text>
</comment>
<evidence type="ECO:0000313" key="4">
    <source>
        <dbReference type="Proteomes" id="UP001054889"/>
    </source>
</evidence>
<feature type="compositionally biased region" description="Gly residues" evidence="1">
    <location>
        <begin position="328"/>
        <end position="337"/>
    </location>
</feature>
<feature type="region of interest" description="Disordered" evidence="1">
    <location>
        <begin position="205"/>
        <end position="247"/>
    </location>
</feature>
<feature type="region of interest" description="Disordered" evidence="1">
    <location>
        <begin position="638"/>
        <end position="670"/>
    </location>
</feature>
<evidence type="ECO:0000313" key="3">
    <source>
        <dbReference type="EMBL" id="GJN40116.1"/>
    </source>
</evidence>
<dbReference type="PROSITE" id="PS50096">
    <property type="entry name" value="IQ"/>
    <property type="match status" value="1"/>
</dbReference>
<feature type="region of interest" description="Disordered" evidence="1">
    <location>
        <begin position="324"/>
        <end position="369"/>
    </location>
</feature>
<dbReference type="Gene3D" id="3.40.50.1000">
    <property type="entry name" value="HAD superfamily/HAD-like"/>
    <property type="match status" value="1"/>
</dbReference>
<protein>
    <recommendedName>
        <fullName evidence="2">FCP1 homology domain-containing protein</fullName>
    </recommendedName>
</protein>
<reference evidence="3" key="1">
    <citation type="journal article" date="2018" name="DNA Res.">
        <title>Multiple hybrid de novo genome assembly of finger millet, an orphan allotetraploid crop.</title>
        <authorList>
            <person name="Hatakeyama M."/>
            <person name="Aluri S."/>
            <person name="Balachadran M.T."/>
            <person name="Sivarajan S.R."/>
            <person name="Patrignani A."/>
            <person name="Gruter S."/>
            <person name="Poveda L."/>
            <person name="Shimizu-Inatsugi R."/>
            <person name="Baeten J."/>
            <person name="Francoijs K.J."/>
            <person name="Nataraja K.N."/>
            <person name="Reddy Y.A.N."/>
            <person name="Phadnis S."/>
            <person name="Ravikumar R.L."/>
            <person name="Schlapbach R."/>
            <person name="Sreeman S.M."/>
            <person name="Shimizu K.K."/>
        </authorList>
    </citation>
    <scope>NUCLEOTIDE SEQUENCE</scope>
</reference>
<feature type="region of interest" description="Disordered" evidence="1">
    <location>
        <begin position="395"/>
        <end position="443"/>
    </location>
</feature>
<proteinExistence type="predicted"/>
<dbReference type="PROSITE" id="PS50969">
    <property type="entry name" value="FCP1"/>
    <property type="match status" value="1"/>
</dbReference>
<name>A0AAV5FZ16_ELECO</name>
<feature type="compositionally biased region" description="Polar residues" evidence="1">
    <location>
        <begin position="509"/>
        <end position="518"/>
    </location>
</feature>
<dbReference type="Proteomes" id="UP001054889">
    <property type="component" value="Unassembled WGS sequence"/>
</dbReference>
<reference evidence="3" key="2">
    <citation type="submission" date="2021-12" db="EMBL/GenBank/DDBJ databases">
        <title>Resequencing data analysis of finger millet.</title>
        <authorList>
            <person name="Hatakeyama M."/>
            <person name="Aluri S."/>
            <person name="Balachadran M.T."/>
            <person name="Sivarajan S.R."/>
            <person name="Poveda L."/>
            <person name="Shimizu-Inatsugi R."/>
            <person name="Schlapbach R."/>
            <person name="Sreeman S.M."/>
            <person name="Shimizu K.K."/>
        </authorList>
    </citation>
    <scope>NUCLEOTIDE SEQUENCE</scope>
</reference>
<feature type="compositionally biased region" description="Basic and acidic residues" evidence="1">
    <location>
        <begin position="489"/>
        <end position="505"/>
    </location>
</feature>
<evidence type="ECO:0000259" key="2">
    <source>
        <dbReference type="PROSITE" id="PS50969"/>
    </source>
</evidence>
<feature type="region of interest" description="Disordered" evidence="1">
    <location>
        <begin position="456"/>
        <end position="566"/>
    </location>
</feature>
<dbReference type="FunFam" id="3.40.50.1000:FF:000257">
    <property type="entry name" value="Haloacid dehalogenase-like hydrolase (HAD) superfamily protein"/>
    <property type="match status" value="1"/>
</dbReference>
<dbReference type="InterPro" id="IPR036412">
    <property type="entry name" value="HAD-like_sf"/>
</dbReference>
<feature type="region of interest" description="Disordered" evidence="1">
    <location>
        <begin position="262"/>
        <end position="307"/>
    </location>
</feature>
<organism evidence="3 4">
    <name type="scientific">Eleusine coracana subsp. coracana</name>
    <dbReference type="NCBI Taxonomy" id="191504"/>
    <lineage>
        <taxon>Eukaryota</taxon>
        <taxon>Viridiplantae</taxon>
        <taxon>Streptophyta</taxon>
        <taxon>Embryophyta</taxon>
        <taxon>Tracheophyta</taxon>
        <taxon>Spermatophyta</taxon>
        <taxon>Magnoliopsida</taxon>
        <taxon>Liliopsida</taxon>
        <taxon>Poales</taxon>
        <taxon>Poaceae</taxon>
        <taxon>PACMAD clade</taxon>
        <taxon>Chloridoideae</taxon>
        <taxon>Cynodonteae</taxon>
        <taxon>Eleusininae</taxon>
        <taxon>Eleusine</taxon>
    </lineage>
</organism>
<feature type="domain" description="FCP1 homology" evidence="2">
    <location>
        <begin position="717"/>
        <end position="899"/>
    </location>
</feature>
<dbReference type="InterPro" id="IPR023214">
    <property type="entry name" value="HAD_sf"/>
</dbReference>
<dbReference type="SUPFAM" id="SSF56784">
    <property type="entry name" value="HAD-like"/>
    <property type="match status" value="1"/>
</dbReference>
<dbReference type="SMART" id="SM00577">
    <property type="entry name" value="CPDc"/>
    <property type="match status" value="1"/>
</dbReference>
<keyword evidence="4" id="KW-1185">Reference proteome</keyword>
<feature type="compositionally biased region" description="Basic and acidic residues" evidence="1">
    <location>
        <begin position="262"/>
        <end position="274"/>
    </location>
</feature>
<gene>
    <name evidence="3" type="primary">gb29286</name>
    <name evidence="3" type="ORF">PR202_gb29286</name>
</gene>
<feature type="compositionally biased region" description="Basic and acidic residues" evidence="1">
    <location>
        <begin position="523"/>
        <end position="536"/>
    </location>
</feature>
<evidence type="ECO:0000256" key="1">
    <source>
        <dbReference type="SAM" id="MobiDB-lite"/>
    </source>
</evidence>
<dbReference type="InterPro" id="IPR050365">
    <property type="entry name" value="TIM50"/>
</dbReference>
<feature type="compositionally biased region" description="Basic and acidic residues" evidence="1">
    <location>
        <begin position="395"/>
        <end position="404"/>
    </location>
</feature>
<feature type="compositionally biased region" description="Basic residues" evidence="1">
    <location>
        <begin position="549"/>
        <end position="561"/>
    </location>
</feature>
<feature type="compositionally biased region" description="Polar residues" evidence="1">
    <location>
        <begin position="277"/>
        <end position="288"/>
    </location>
</feature>
<feature type="compositionally biased region" description="Basic residues" evidence="1">
    <location>
        <begin position="421"/>
        <end position="433"/>
    </location>
</feature>
<dbReference type="AlphaFoldDB" id="A0AAV5FZ16"/>